<name>A0A166MME3_PSEFL</name>
<sequence length="234" mass="25794">MVWGWIASTPNFFNTASGKSDMTLEEMLTRSADLQAEILRLLEDVPTHPGERFEASMIACGVALEHAQALRILFEHGSPTTAMSALRLQFEALTRAMWMLYAASDLAIQKLMAPLTEESARVANKLPQVGEMIEAIVKKAPVGASSMLIQFKDISWSAMNSYVHSGIHPLRRHLEGYPTQLVLQVLRNSNGLMTMTGMLAAILTGNDCCINPMRVIQTQFKDCLPPLNPLAPQV</sequence>
<dbReference type="Proteomes" id="UP000076489">
    <property type="component" value="Unassembled WGS sequence"/>
</dbReference>
<dbReference type="OrthoDB" id="6058394at2"/>
<proteinExistence type="predicted"/>
<evidence type="ECO:0000313" key="1">
    <source>
        <dbReference type="EMBL" id="KZN15919.1"/>
    </source>
</evidence>
<accession>A0A166MME3</accession>
<organism evidence="1 2">
    <name type="scientific">Pseudomonas fluorescens</name>
    <dbReference type="NCBI Taxonomy" id="294"/>
    <lineage>
        <taxon>Bacteria</taxon>
        <taxon>Pseudomonadati</taxon>
        <taxon>Pseudomonadota</taxon>
        <taxon>Gammaproteobacteria</taxon>
        <taxon>Pseudomonadales</taxon>
        <taxon>Pseudomonadaceae</taxon>
        <taxon>Pseudomonas</taxon>
    </lineage>
</organism>
<dbReference type="EMBL" id="LUKJ01000003">
    <property type="protein sequence ID" value="KZN15919.1"/>
    <property type="molecule type" value="Genomic_DNA"/>
</dbReference>
<comment type="caution">
    <text evidence="1">The sequence shown here is derived from an EMBL/GenBank/DDBJ whole genome shotgun (WGS) entry which is preliminary data.</text>
</comment>
<reference evidence="1 2" key="2">
    <citation type="journal article" date="2018" name="Nature">
        <title>Mutant phenotypes for thousands of bacterial genes of unknown function.</title>
        <authorList>
            <person name="Price M.N."/>
            <person name="Wetmore K.M."/>
            <person name="Waters R.J."/>
            <person name="Callaghan M."/>
            <person name="Ray J."/>
            <person name="Liu H."/>
            <person name="Kuehl J.V."/>
            <person name="Melnyk R.A."/>
            <person name="Lamson J.S."/>
            <person name="Suh Y."/>
            <person name="Carlson H.K."/>
            <person name="Esquivel Z."/>
            <person name="Sadeeshkumar H."/>
            <person name="Chakraborty R."/>
            <person name="Zane G.M."/>
            <person name="Rubin B.E."/>
            <person name="Wall J.D."/>
            <person name="Visel A."/>
            <person name="Bristow J."/>
            <person name="Blow M.J."/>
            <person name="Arkin A.P."/>
            <person name="Deutschbauer A.M."/>
        </authorList>
    </citation>
    <scope>NUCLEOTIDE SEQUENCE [LARGE SCALE GENOMIC DNA]</scope>
    <source>
        <strain evidence="1 2">FW300-N1B4</strain>
    </source>
</reference>
<dbReference type="AlphaFoldDB" id="A0A166MME3"/>
<dbReference type="Pfam" id="PF22491">
    <property type="entry name" value="DUF6988"/>
    <property type="match status" value="1"/>
</dbReference>
<evidence type="ECO:0000313" key="2">
    <source>
        <dbReference type="Proteomes" id="UP000076489"/>
    </source>
</evidence>
<protein>
    <submittedName>
        <fullName evidence="1">Uncharacterized protein</fullName>
    </submittedName>
</protein>
<reference evidence="2" key="1">
    <citation type="submission" date="2016-03" db="EMBL/GenBank/DDBJ databases">
        <authorList>
            <person name="Ray J."/>
            <person name="Price M."/>
            <person name="Deutschbauer A."/>
        </authorList>
    </citation>
    <scope>NUCLEOTIDE SEQUENCE [LARGE SCALE GENOMIC DNA]</scope>
    <source>
        <strain evidence="2">FW300-N1B4</strain>
    </source>
</reference>
<gene>
    <name evidence="1" type="ORF">A1D17_06995</name>
</gene>
<dbReference type="InterPro" id="IPR054257">
    <property type="entry name" value="DUF6988"/>
</dbReference>